<evidence type="ECO:0000313" key="3">
    <source>
        <dbReference type="Proteomes" id="UP000311382"/>
    </source>
</evidence>
<proteinExistence type="predicted"/>
<sequence length="429" mass="46330">MSMGSQQPGPSEVARDRVDVVGFPALDERFSRLNAFKLRALRACLSAGISPAITGGGGGHVARVKCRLTTLSTVYALREDGEPCTFVVGAHKRDCGDENDHEAAVDRLNLVHSCPEGVRPAYLAEDKAEIETKIAKMEERVREEARRTTPAGATRMPNTPNGGTRRLSSLATPGWGSASKPSGDLDERFPGAFHLRNHVSLLLQAGPVPAPTQGQTFATSRDFLVTVYAYAQQQQFTLERLMSASTSNFFHLRCERAQRKYRNTPGGCCPVQLMAQRADDGTWQIVAADLQHSHRFGGIEPTATPDRGSEGPSKRARYLAPSPPAADETTATPVQHKPATLSTASASLPSADLVSFFASLFPPDEAFSRATTLYRAGLSTTKDLVALLHMAPGTLALADAETRRRDGDWARTWSFVEVQEAVLEAFGGP</sequence>
<organism evidence="2 3">
    <name type="scientific">Rhodotorula diobovata</name>
    <dbReference type="NCBI Taxonomy" id="5288"/>
    <lineage>
        <taxon>Eukaryota</taxon>
        <taxon>Fungi</taxon>
        <taxon>Dikarya</taxon>
        <taxon>Basidiomycota</taxon>
        <taxon>Pucciniomycotina</taxon>
        <taxon>Microbotryomycetes</taxon>
        <taxon>Sporidiobolales</taxon>
        <taxon>Sporidiobolaceae</taxon>
        <taxon>Rhodotorula</taxon>
    </lineage>
</organism>
<dbReference type="OrthoDB" id="10576919at2759"/>
<evidence type="ECO:0000256" key="1">
    <source>
        <dbReference type="SAM" id="MobiDB-lite"/>
    </source>
</evidence>
<reference evidence="2 3" key="1">
    <citation type="submission" date="2019-03" db="EMBL/GenBank/DDBJ databases">
        <title>Rhodosporidium diobovatum UCD-FST 08-225 genome sequencing, assembly, and annotation.</title>
        <authorList>
            <person name="Fakankun I.U."/>
            <person name="Fristensky B."/>
            <person name="Levin D.B."/>
        </authorList>
    </citation>
    <scope>NUCLEOTIDE SEQUENCE [LARGE SCALE GENOMIC DNA]</scope>
    <source>
        <strain evidence="2 3">UCD-FST 08-225</strain>
    </source>
</reference>
<dbReference type="EMBL" id="SOZI01000082">
    <property type="protein sequence ID" value="TNY19872.1"/>
    <property type="molecule type" value="Genomic_DNA"/>
</dbReference>
<feature type="region of interest" description="Disordered" evidence="1">
    <location>
        <begin position="296"/>
        <end position="337"/>
    </location>
</feature>
<accession>A0A5C5FUI3</accession>
<comment type="caution">
    <text evidence="2">The sequence shown here is derived from an EMBL/GenBank/DDBJ whole genome shotgun (WGS) entry which is preliminary data.</text>
</comment>
<feature type="region of interest" description="Disordered" evidence="1">
    <location>
        <begin position="139"/>
        <end position="187"/>
    </location>
</feature>
<evidence type="ECO:0000313" key="2">
    <source>
        <dbReference type="EMBL" id="TNY19872.1"/>
    </source>
</evidence>
<dbReference type="AlphaFoldDB" id="A0A5C5FUI3"/>
<gene>
    <name evidence="2" type="ORF">DMC30DRAFT_447554</name>
</gene>
<dbReference type="Proteomes" id="UP000311382">
    <property type="component" value="Unassembled WGS sequence"/>
</dbReference>
<keyword evidence="3" id="KW-1185">Reference proteome</keyword>
<name>A0A5C5FUI3_9BASI</name>
<feature type="compositionally biased region" description="Polar residues" evidence="1">
    <location>
        <begin position="156"/>
        <end position="171"/>
    </location>
</feature>
<protein>
    <submittedName>
        <fullName evidence="2">Uncharacterized protein</fullName>
    </submittedName>
</protein>